<protein>
    <recommendedName>
        <fullName evidence="4">Vacuolar-sorting protein SNF7</fullName>
    </recommendedName>
    <alternativeName>
        <fullName evidence="5">Vacuolar protein-sorting-associated protein 32</fullName>
    </alternativeName>
</protein>
<evidence type="ECO:0000256" key="4">
    <source>
        <dbReference type="ARBA" id="ARBA00040017"/>
    </source>
</evidence>
<evidence type="ECO:0000256" key="6">
    <source>
        <dbReference type="SAM" id="Coils"/>
    </source>
</evidence>
<accession>A0ABX6EXN3</accession>
<comment type="similarity">
    <text evidence="2">Belongs to the SNF7 family.</text>
</comment>
<keyword evidence="6" id="KW-0175">Coiled coil</keyword>
<proteinExistence type="inferred from homology"/>
<feature type="region of interest" description="Disordered" evidence="7">
    <location>
        <begin position="169"/>
        <end position="246"/>
    </location>
</feature>
<evidence type="ECO:0000313" key="8">
    <source>
        <dbReference type="EMBL" id="QGN15838.1"/>
    </source>
</evidence>
<dbReference type="EMBL" id="CP015057">
    <property type="protein sequence ID" value="QGN15838.1"/>
    <property type="molecule type" value="Genomic_DNA"/>
</dbReference>
<dbReference type="Gene3D" id="6.10.250.1710">
    <property type="match status" value="1"/>
</dbReference>
<comment type="subcellular location">
    <subcellularLocation>
        <location evidence="1">Endosome</location>
    </subcellularLocation>
</comment>
<name>A0ABX6EXN3_KLUMA</name>
<gene>
    <name evidence="8" type="primary">SNF7</name>
    <name evidence="8" type="ORF">FIM1_2534</name>
</gene>
<dbReference type="Proteomes" id="UP000422736">
    <property type="component" value="Chromosome 4"/>
</dbReference>
<dbReference type="PANTHER" id="PTHR22761:SF10">
    <property type="entry name" value="GH13992P"/>
    <property type="match status" value="1"/>
</dbReference>
<feature type="compositionally biased region" description="Acidic residues" evidence="7">
    <location>
        <begin position="223"/>
        <end position="234"/>
    </location>
</feature>
<evidence type="ECO:0000256" key="2">
    <source>
        <dbReference type="ARBA" id="ARBA00006190"/>
    </source>
</evidence>
<evidence type="ECO:0000313" key="9">
    <source>
        <dbReference type="Proteomes" id="UP000422736"/>
    </source>
</evidence>
<dbReference type="PANTHER" id="PTHR22761">
    <property type="entry name" value="CHARGED MULTIVESICULAR BODY PROTEIN"/>
    <property type="match status" value="1"/>
</dbReference>
<evidence type="ECO:0000256" key="1">
    <source>
        <dbReference type="ARBA" id="ARBA00004177"/>
    </source>
</evidence>
<dbReference type="Pfam" id="PF03357">
    <property type="entry name" value="Snf7"/>
    <property type="match status" value="1"/>
</dbReference>
<evidence type="ECO:0000256" key="3">
    <source>
        <dbReference type="ARBA" id="ARBA00022753"/>
    </source>
</evidence>
<dbReference type="InterPro" id="IPR005024">
    <property type="entry name" value="Snf7_fam"/>
</dbReference>
<evidence type="ECO:0000256" key="7">
    <source>
        <dbReference type="SAM" id="MobiDB-lite"/>
    </source>
</evidence>
<sequence>MWGYFFGTPKQQKELPKKAIVDLREHIQLLNKKQAHLQTQIDQQQQLAKRSLTQGNKNNAKTYLKKKKLYESQLDKLQSQIDSLEQQLYSIENANLNLETLKAMKQGASAMKNIHKGLDLDKVDDTMDEIREQVELNQEISEAISKPLIMQDELDEDELDQELELLESEQQQQAQAQSLGQAAAAVGAPAPSHAVSQPSIDLPSVPNVKLSGPEKASGQAEAEAQEDEEEDEDERALRELQAEMGL</sequence>
<keyword evidence="3" id="KW-0967">Endosome</keyword>
<feature type="compositionally biased region" description="Basic and acidic residues" evidence="7">
    <location>
        <begin position="235"/>
        <end position="246"/>
    </location>
</feature>
<evidence type="ECO:0000256" key="5">
    <source>
        <dbReference type="ARBA" id="ARBA00042586"/>
    </source>
</evidence>
<organism evidence="8 9">
    <name type="scientific">Kluyveromyces marxianus</name>
    <name type="common">Yeast</name>
    <name type="synonym">Candida kefyr</name>
    <dbReference type="NCBI Taxonomy" id="4911"/>
    <lineage>
        <taxon>Eukaryota</taxon>
        <taxon>Fungi</taxon>
        <taxon>Dikarya</taxon>
        <taxon>Ascomycota</taxon>
        <taxon>Saccharomycotina</taxon>
        <taxon>Saccharomycetes</taxon>
        <taxon>Saccharomycetales</taxon>
        <taxon>Saccharomycetaceae</taxon>
        <taxon>Kluyveromyces</taxon>
    </lineage>
</organism>
<dbReference type="Gene3D" id="1.10.287.1060">
    <property type="entry name" value="ESAT-6-like"/>
    <property type="match status" value="1"/>
</dbReference>
<feature type="coiled-coil region" evidence="6">
    <location>
        <begin position="27"/>
        <end position="111"/>
    </location>
</feature>
<reference evidence="8 9" key="1">
    <citation type="submission" date="2016-03" db="EMBL/GenBank/DDBJ databases">
        <title>How can Kluyveromyces marxianus grow so fast - potential evolutionary course in Saccharomyces Complex revealed by comparative genomics.</title>
        <authorList>
            <person name="Mo W."/>
            <person name="Lu W."/>
            <person name="Yang X."/>
            <person name="Qi J."/>
            <person name="Lv H."/>
        </authorList>
    </citation>
    <scope>NUCLEOTIDE SEQUENCE [LARGE SCALE GENOMIC DNA]</scope>
    <source>
        <strain evidence="8 9">FIM1</strain>
    </source>
</reference>
<feature type="compositionally biased region" description="Low complexity" evidence="7">
    <location>
        <begin position="169"/>
        <end position="185"/>
    </location>
</feature>
<keyword evidence="9" id="KW-1185">Reference proteome</keyword>